<dbReference type="EMBL" id="AYKW01000025">
    <property type="protein sequence ID" value="PIL28272.1"/>
    <property type="molecule type" value="Genomic_DNA"/>
</dbReference>
<keyword evidence="2" id="KW-0812">Transmembrane</keyword>
<feature type="region of interest" description="Disordered" evidence="1">
    <location>
        <begin position="132"/>
        <end position="170"/>
    </location>
</feature>
<comment type="caution">
    <text evidence="3">The sequence shown here is derived from an EMBL/GenBank/DDBJ whole genome shotgun (WGS) entry which is preliminary data.</text>
</comment>
<organism evidence="3 4">
    <name type="scientific">Ganoderma sinense ZZ0214-1</name>
    <dbReference type="NCBI Taxonomy" id="1077348"/>
    <lineage>
        <taxon>Eukaryota</taxon>
        <taxon>Fungi</taxon>
        <taxon>Dikarya</taxon>
        <taxon>Basidiomycota</taxon>
        <taxon>Agaricomycotina</taxon>
        <taxon>Agaricomycetes</taxon>
        <taxon>Polyporales</taxon>
        <taxon>Polyporaceae</taxon>
        <taxon>Ganoderma</taxon>
    </lineage>
</organism>
<dbReference type="AlphaFoldDB" id="A0A2G8S3D9"/>
<evidence type="ECO:0000256" key="2">
    <source>
        <dbReference type="SAM" id="Phobius"/>
    </source>
</evidence>
<keyword evidence="2" id="KW-0472">Membrane</keyword>
<gene>
    <name evidence="3" type="ORF">GSI_09560</name>
</gene>
<feature type="compositionally biased region" description="Polar residues" evidence="1">
    <location>
        <begin position="132"/>
        <end position="145"/>
    </location>
</feature>
<proteinExistence type="predicted"/>
<feature type="transmembrane region" description="Helical" evidence="2">
    <location>
        <begin position="78"/>
        <end position="101"/>
    </location>
</feature>
<sequence>MVATILIGCKAWEHKTIMAGVPSLKRSSRVEKILIFLVESGTIYSIIWVSILIYQVALLGESEVVSTLEEKMFNTFDYFVKGCLIPLIGMYPTIIITLVALNKSHFHGTSSGGGPISDISFRRPITTTLTSNQEHSFPTSVSWSRPQDGDSDSAPGVDEDLLLDTQPSTR</sequence>
<dbReference type="Proteomes" id="UP000230002">
    <property type="component" value="Unassembled WGS sequence"/>
</dbReference>
<name>A0A2G8S3D9_9APHY</name>
<reference evidence="3 4" key="1">
    <citation type="journal article" date="2015" name="Sci. Rep.">
        <title>Chromosome-level genome map provides insights into diverse defense mechanisms in the medicinal fungus Ganoderma sinense.</title>
        <authorList>
            <person name="Zhu Y."/>
            <person name="Xu J."/>
            <person name="Sun C."/>
            <person name="Zhou S."/>
            <person name="Xu H."/>
            <person name="Nelson D.R."/>
            <person name="Qian J."/>
            <person name="Song J."/>
            <person name="Luo H."/>
            <person name="Xiang L."/>
            <person name="Li Y."/>
            <person name="Xu Z."/>
            <person name="Ji A."/>
            <person name="Wang L."/>
            <person name="Lu S."/>
            <person name="Hayward A."/>
            <person name="Sun W."/>
            <person name="Li X."/>
            <person name="Schwartz D.C."/>
            <person name="Wang Y."/>
            <person name="Chen S."/>
        </authorList>
    </citation>
    <scope>NUCLEOTIDE SEQUENCE [LARGE SCALE GENOMIC DNA]</scope>
    <source>
        <strain evidence="3 4">ZZ0214-1</strain>
    </source>
</reference>
<dbReference type="OrthoDB" id="2757062at2759"/>
<protein>
    <submittedName>
        <fullName evidence="3">Uncharacterized protein</fullName>
    </submittedName>
</protein>
<keyword evidence="2" id="KW-1133">Transmembrane helix</keyword>
<evidence type="ECO:0000256" key="1">
    <source>
        <dbReference type="SAM" id="MobiDB-lite"/>
    </source>
</evidence>
<feature type="transmembrane region" description="Helical" evidence="2">
    <location>
        <begin position="33"/>
        <end position="58"/>
    </location>
</feature>
<evidence type="ECO:0000313" key="3">
    <source>
        <dbReference type="EMBL" id="PIL28272.1"/>
    </source>
</evidence>
<accession>A0A2G8S3D9</accession>
<evidence type="ECO:0000313" key="4">
    <source>
        <dbReference type="Proteomes" id="UP000230002"/>
    </source>
</evidence>
<keyword evidence="4" id="KW-1185">Reference proteome</keyword>